<dbReference type="SUPFAM" id="SSF54160">
    <property type="entry name" value="Chromo domain-like"/>
    <property type="match status" value="1"/>
</dbReference>
<gene>
    <name evidence="5" type="primary">ABSGL_02748.1 scaffold 3763</name>
</gene>
<evidence type="ECO:0000313" key="6">
    <source>
        <dbReference type="Proteomes" id="UP000078561"/>
    </source>
</evidence>
<name>A0A163J5E1_ABSGL</name>
<accession>A0A163J5E1</accession>
<dbReference type="Proteomes" id="UP000078561">
    <property type="component" value="Unassembled WGS sequence"/>
</dbReference>
<dbReference type="AlphaFoldDB" id="A0A163J5E1"/>
<dbReference type="PANTHER" id="PTHR22812">
    <property type="entry name" value="CHROMOBOX PROTEIN"/>
    <property type="match status" value="1"/>
</dbReference>
<dbReference type="InterPro" id="IPR000953">
    <property type="entry name" value="Chromo/chromo_shadow_dom"/>
</dbReference>
<evidence type="ECO:0000256" key="3">
    <source>
        <dbReference type="SAM" id="MobiDB-lite"/>
    </source>
</evidence>
<feature type="region of interest" description="Disordered" evidence="3">
    <location>
        <begin position="216"/>
        <end position="255"/>
    </location>
</feature>
<dbReference type="GO" id="GO:0005634">
    <property type="term" value="C:nucleus"/>
    <property type="evidence" value="ECO:0007669"/>
    <property type="project" value="UniProtKB-SubCell"/>
</dbReference>
<dbReference type="EMBL" id="LT551651">
    <property type="protein sequence ID" value="SAL97274.1"/>
    <property type="molecule type" value="Genomic_DNA"/>
</dbReference>
<dbReference type="CDD" id="cd00024">
    <property type="entry name" value="CD_CSD"/>
    <property type="match status" value="1"/>
</dbReference>
<organism evidence="5">
    <name type="scientific">Absidia glauca</name>
    <name type="common">Pin mould</name>
    <dbReference type="NCBI Taxonomy" id="4829"/>
    <lineage>
        <taxon>Eukaryota</taxon>
        <taxon>Fungi</taxon>
        <taxon>Fungi incertae sedis</taxon>
        <taxon>Mucoromycota</taxon>
        <taxon>Mucoromycotina</taxon>
        <taxon>Mucoromycetes</taxon>
        <taxon>Mucorales</taxon>
        <taxon>Cunninghamellaceae</taxon>
        <taxon>Absidia</taxon>
    </lineage>
</organism>
<dbReference type="InterPro" id="IPR051219">
    <property type="entry name" value="Heterochromatin_chromo-domain"/>
</dbReference>
<dbReference type="Pfam" id="PF00385">
    <property type="entry name" value="Chromo"/>
    <property type="match status" value="1"/>
</dbReference>
<evidence type="ECO:0000256" key="1">
    <source>
        <dbReference type="ARBA" id="ARBA00004123"/>
    </source>
</evidence>
<dbReference type="InterPro" id="IPR016197">
    <property type="entry name" value="Chromo-like_dom_sf"/>
</dbReference>
<dbReference type="InterPro" id="IPR023780">
    <property type="entry name" value="Chromo_domain"/>
</dbReference>
<evidence type="ECO:0000256" key="2">
    <source>
        <dbReference type="ARBA" id="ARBA00023242"/>
    </source>
</evidence>
<dbReference type="STRING" id="4829.A0A163J5E1"/>
<dbReference type="PROSITE" id="PS50013">
    <property type="entry name" value="CHROMO_2"/>
    <property type="match status" value="1"/>
</dbReference>
<protein>
    <recommendedName>
        <fullName evidence="4">Chromo domain-containing protein</fullName>
    </recommendedName>
</protein>
<keyword evidence="6" id="KW-1185">Reference proteome</keyword>
<proteinExistence type="predicted"/>
<dbReference type="OrthoDB" id="433924at2759"/>
<reference evidence="5" key="1">
    <citation type="submission" date="2016-04" db="EMBL/GenBank/DDBJ databases">
        <authorList>
            <person name="Evans L.H."/>
            <person name="Alamgir A."/>
            <person name="Owens N."/>
            <person name="Weber N.D."/>
            <person name="Virtaneva K."/>
            <person name="Barbian K."/>
            <person name="Babar A."/>
            <person name="Rosenke K."/>
        </authorList>
    </citation>
    <scope>NUCLEOTIDE SEQUENCE [LARGE SCALE GENOMIC DNA]</scope>
    <source>
        <strain evidence="5">CBS 101.48</strain>
    </source>
</reference>
<evidence type="ECO:0000259" key="4">
    <source>
        <dbReference type="PROSITE" id="PS50013"/>
    </source>
</evidence>
<dbReference type="Gene3D" id="2.40.50.40">
    <property type="match status" value="1"/>
</dbReference>
<evidence type="ECO:0000313" key="5">
    <source>
        <dbReference type="EMBL" id="SAL97274.1"/>
    </source>
</evidence>
<feature type="domain" description="Chromo" evidence="4">
    <location>
        <begin position="161"/>
        <end position="221"/>
    </location>
</feature>
<comment type="subcellular location">
    <subcellularLocation>
        <location evidence="1">Nucleus</location>
    </subcellularLocation>
</comment>
<sequence length="255" mass="30356">MYVPAAQLSINKKPSKRLDTPPFNIMFGRKLNDFKNYNQENGIQTPLTQEEVNQRIEDLQSIIFPAIQEKTAIAIKQQRSKFDAKKLQRDFPVDSYVRVKVPSKLRSKMDVIYEGPYQVIRKTQAGTYVLKDLEGDKLHRNFTVEELKPVNNEDHDEQNTYEVERILAHRKDPKTNKYEYKVKWRTYDDVHNSWEPEKHFYSNDVIIQYWNDVKGRNHSEGRSSNQQPPKRKNRKNHSEPTRKSKRHNKTQPPKY</sequence>
<dbReference type="SMART" id="SM00298">
    <property type="entry name" value="CHROMO"/>
    <property type="match status" value="1"/>
</dbReference>
<dbReference type="InParanoid" id="A0A163J5E1"/>
<keyword evidence="2" id="KW-0539">Nucleus</keyword>